<dbReference type="RefSeq" id="WP_086487740.1">
    <property type="nucleotide sequence ID" value="NZ_MSLT01000012.1"/>
</dbReference>
<keyword evidence="15" id="KW-1185">Reference proteome</keyword>
<dbReference type="Gene3D" id="3.10.150.10">
    <property type="entry name" value="DNA Polymerase III, subunit A, domain 2"/>
    <property type="match status" value="1"/>
</dbReference>
<comment type="subunit">
    <text evidence="10">Forms a ring-shaped head-to-tail homodimer around DNA.</text>
</comment>
<dbReference type="Pfam" id="PF02768">
    <property type="entry name" value="DNA_pol3_beta_3"/>
    <property type="match status" value="1"/>
</dbReference>
<dbReference type="PANTHER" id="PTHR30478">
    <property type="entry name" value="DNA POLYMERASE III SUBUNIT BETA"/>
    <property type="match status" value="1"/>
</dbReference>
<keyword evidence="9" id="KW-0238">DNA-binding</keyword>
<feature type="domain" description="DNA polymerase III beta sliding clamp N-terminal" evidence="11">
    <location>
        <begin position="1"/>
        <end position="120"/>
    </location>
</feature>
<dbReference type="SMART" id="SM00480">
    <property type="entry name" value="POL3Bc"/>
    <property type="match status" value="1"/>
</dbReference>
<dbReference type="InterPro" id="IPR001001">
    <property type="entry name" value="DNA_polIII_beta"/>
</dbReference>
<dbReference type="InterPro" id="IPR022634">
    <property type="entry name" value="DNA_polIII_beta_N"/>
</dbReference>
<evidence type="ECO:0000313" key="14">
    <source>
        <dbReference type="EMBL" id="OUD13955.1"/>
    </source>
</evidence>
<dbReference type="GO" id="GO:0003677">
    <property type="term" value="F:DNA binding"/>
    <property type="evidence" value="ECO:0007669"/>
    <property type="project" value="UniProtKB-UniRule"/>
</dbReference>
<dbReference type="CDD" id="cd00140">
    <property type="entry name" value="beta_clamp"/>
    <property type="match status" value="1"/>
</dbReference>
<dbReference type="InterPro" id="IPR046938">
    <property type="entry name" value="DNA_clamp_sf"/>
</dbReference>
<evidence type="ECO:0000259" key="12">
    <source>
        <dbReference type="Pfam" id="PF02767"/>
    </source>
</evidence>
<dbReference type="PANTHER" id="PTHR30478:SF0">
    <property type="entry name" value="BETA SLIDING CLAMP"/>
    <property type="match status" value="1"/>
</dbReference>
<name>A0A251X7P6_9GAMM</name>
<accession>A0A251X7P6</accession>
<keyword evidence="6 10" id="KW-0548">Nucleotidyltransferase</keyword>
<evidence type="ECO:0000256" key="2">
    <source>
        <dbReference type="ARBA" id="ARBA00010752"/>
    </source>
</evidence>
<dbReference type="OrthoDB" id="8421503at2"/>
<protein>
    <recommendedName>
        <fullName evidence="3 10">Beta sliding clamp</fullName>
    </recommendedName>
</protein>
<proteinExistence type="inferred from homology"/>
<feature type="domain" description="DNA polymerase III beta sliding clamp central" evidence="12">
    <location>
        <begin position="132"/>
        <end position="247"/>
    </location>
</feature>
<feature type="domain" description="DNA polymerase III beta sliding clamp C-terminal" evidence="13">
    <location>
        <begin position="251"/>
        <end position="369"/>
    </location>
</feature>
<evidence type="ECO:0000259" key="11">
    <source>
        <dbReference type="Pfam" id="PF00712"/>
    </source>
</evidence>
<dbReference type="SUPFAM" id="SSF55979">
    <property type="entry name" value="DNA clamp"/>
    <property type="match status" value="3"/>
</dbReference>
<dbReference type="Pfam" id="PF02767">
    <property type="entry name" value="DNA_pol3_beta_2"/>
    <property type="match status" value="1"/>
</dbReference>
<evidence type="ECO:0000256" key="5">
    <source>
        <dbReference type="ARBA" id="ARBA00022679"/>
    </source>
</evidence>
<organism evidence="14 15">
    <name type="scientific">Thioflexithrix psekupsensis</name>
    <dbReference type="NCBI Taxonomy" id="1570016"/>
    <lineage>
        <taxon>Bacteria</taxon>
        <taxon>Pseudomonadati</taxon>
        <taxon>Pseudomonadota</taxon>
        <taxon>Gammaproteobacteria</taxon>
        <taxon>Thiotrichales</taxon>
        <taxon>Thioflexithrix</taxon>
    </lineage>
</organism>
<evidence type="ECO:0000256" key="1">
    <source>
        <dbReference type="ARBA" id="ARBA00004496"/>
    </source>
</evidence>
<comment type="function">
    <text evidence="10">Confers DNA tethering and processivity to DNA polymerases and other proteins. Acts as a clamp, forming a ring around DNA (a reaction catalyzed by the clamp-loading complex) which diffuses in an ATP-independent manner freely and bidirectionally along dsDNA. Initially characterized for its ability to contact the catalytic subunit of DNA polymerase III (Pol III), a complex, multichain enzyme responsible for most of the replicative synthesis in bacteria; Pol III exhibits 3'-5' exonuclease proofreading activity. The beta chain is required for initiation of replication as well as for processivity of DNA replication.</text>
</comment>
<reference evidence="14 15" key="1">
    <citation type="submission" date="2016-12" db="EMBL/GenBank/DDBJ databases">
        <title>Thioflexothrix psekupsii D3 genome sequencing and assembly.</title>
        <authorList>
            <person name="Fomenkov A."/>
            <person name="Vincze T."/>
            <person name="Grabovich M."/>
            <person name="Anton B.P."/>
            <person name="Dubinina G."/>
            <person name="Orlova M."/>
            <person name="Belousova E."/>
            <person name="Roberts R.J."/>
        </authorList>
    </citation>
    <scope>NUCLEOTIDE SEQUENCE [LARGE SCALE GENOMIC DNA]</scope>
    <source>
        <strain evidence="14">D3</strain>
    </source>
</reference>
<keyword evidence="7 10" id="KW-0235">DNA replication</keyword>
<evidence type="ECO:0000256" key="8">
    <source>
        <dbReference type="ARBA" id="ARBA00022932"/>
    </source>
</evidence>
<gene>
    <name evidence="14" type="ORF">TPSD3_06320</name>
</gene>
<dbReference type="Pfam" id="PF00712">
    <property type="entry name" value="DNA_pol3_beta"/>
    <property type="match status" value="1"/>
</dbReference>
<evidence type="ECO:0000256" key="6">
    <source>
        <dbReference type="ARBA" id="ARBA00022695"/>
    </source>
</evidence>
<evidence type="ECO:0000256" key="4">
    <source>
        <dbReference type="ARBA" id="ARBA00022490"/>
    </source>
</evidence>
<dbReference type="GO" id="GO:0005737">
    <property type="term" value="C:cytoplasm"/>
    <property type="evidence" value="ECO:0007669"/>
    <property type="project" value="UniProtKB-SubCell"/>
</dbReference>
<comment type="caution">
    <text evidence="14">The sequence shown here is derived from an EMBL/GenBank/DDBJ whole genome shotgun (WGS) entry which is preliminary data.</text>
</comment>
<keyword evidence="5 10" id="KW-0808">Transferase</keyword>
<dbReference type="InterPro" id="IPR022635">
    <property type="entry name" value="DNA_polIII_beta_C"/>
</dbReference>
<evidence type="ECO:0000256" key="10">
    <source>
        <dbReference type="PIRNR" id="PIRNR000804"/>
    </source>
</evidence>
<evidence type="ECO:0000256" key="7">
    <source>
        <dbReference type="ARBA" id="ARBA00022705"/>
    </source>
</evidence>
<dbReference type="Gene3D" id="3.70.10.10">
    <property type="match status" value="1"/>
</dbReference>
<dbReference type="GO" id="GO:0009360">
    <property type="term" value="C:DNA polymerase III complex"/>
    <property type="evidence" value="ECO:0007669"/>
    <property type="project" value="InterPro"/>
</dbReference>
<dbReference type="AlphaFoldDB" id="A0A251X7P6"/>
<keyword evidence="4 10" id="KW-0963">Cytoplasm</keyword>
<evidence type="ECO:0000259" key="13">
    <source>
        <dbReference type="Pfam" id="PF02768"/>
    </source>
</evidence>
<dbReference type="GO" id="GO:0008408">
    <property type="term" value="F:3'-5' exonuclease activity"/>
    <property type="evidence" value="ECO:0007669"/>
    <property type="project" value="InterPro"/>
</dbReference>
<keyword evidence="8 10" id="KW-0239">DNA-directed DNA polymerase</keyword>
<evidence type="ECO:0000256" key="3">
    <source>
        <dbReference type="ARBA" id="ARBA00021035"/>
    </source>
</evidence>
<dbReference type="GO" id="GO:0006271">
    <property type="term" value="P:DNA strand elongation involved in DNA replication"/>
    <property type="evidence" value="ECO:0007669"/>
    <property type="project" value="TreeGrafter"/>
</dbReference>
<comment type="subcellular location">
    <subcellularLocation>
        <location evidence="1 10">Cytoplasm</location>
    </subcellularLocation>
</comment>
<dbReference type="InterPro" id="IPR022637">
    <property type="entry name" value="DNA_polIII_beta_cen"/>
</dbReference>
<dbReference type="EMBL" id="MSLT01000012">
    <property type="protein sequence ID" value="OUD13955.1"/>
    <property type="molecule type" value="Genomic_DNA"/>
</dbReference>
<dbReference type="Proteomes" id="UP000194798">
    <property type="component" value="Unassembled WGS sequence"/>
</dbReference>
<dbReference type="NCBIfam" id="TIGR00663">
    <property type="entry name" value="dnan"/>
    <property type="match status" value="1"/>
</dbReference>
<dbReference type="GO" id="GO:0003887">
    <property type="term" value="F:DNA-directed DNA polymerase activity"/>
    <property type="evidence" value="ECO:0007669"/>
    <property type="project" value="UniProtKB-UniRule"/>
</dbReference>
<evidence type="ECO:0000313" key="15">
    <source>
        <dbReference type="Proteomes" id="UP000194798"/>
    </source>
</evidence>
<evidence type="ECO:0000256" key="9">
    <source>
        <dbReference type="ARBA" id="ARBA00023125"/>
    </source>
</evidence>
<sequence>MHFSIPRKELLTPLKMAVSVVEQRQVIPILSNVLVSVENDVLSLIATDSEVEILCRVPLESRISTEDDGDITIPAKKFLEICRSLPEQAIDVNTDGDRVVIRAGRSRFTLATLPAEDFPSSSENPDMLTISVPQRQLRELIAQTAFCAAVNDVRYYLNGLLFDLMPNQLAVVATDGHRLALATTDFELGDSDPLQVIIPRKAIQELNRNLENSDDEVKITLDQTHVRFEISENLTITSKLIDGRFPEYQGVLPRNPDKVVVALCDPLKQALARVAILSNEKHKGVRLMVKPGTLSLSARNPEQEEAEEELEIDYDGEAFEIGFNVTYLTDTLNAISTEEVELCFSDPNSSCLVKPRHTEQQRYVIMPMRL</sequence>
<comment type="similarity">
    <text evidence="2 10">Belongs to the beta sliding clamp family.</text>
</comment>
<dbReference type="PIRSF" id="PIRSF000804">
    <property type="entry name" value="DNA_pol_III_b"/>
    <property type="match status" value="1"/>
</dbReference>